<evidence type="ECO:0000256" key="2">
    <source>
        <dbReference type="ARBA" id="ARBA00022516"/>
    </source>
</evidence>
<dbReference type="GO" id="GO:0034626">
    <property type="term" value="P:fatty acid elongation, polyunsaturated fatty acid"/>
    <property type="evidence" value="ECO:0007669"/>
    <property type="project" value="TreeGrafter"/>
</dbReference>
<evidence type="ECO:0000256" key="9">
    <source>
        <dbReference type="ARBA" id="ARBA00023160"/>
    </source>
</evidence>
<comment type="caution">
    <text evidence="11">The sequence shown here is derived from an EMBL/GenBank/DDBJ whole genome shotgun (WGS) entry which is preliminary data.</text>
</comment>
<evidence type="ECO:0000256" key="7">
    <source>
        <dbReference type="ARBA" id="ARBA00023098"/>
    </source>
</evidence>
<evidence type="ECO:0000256" key="4">
    <source>
        <dbReference type="ARBA" id="ARBA00022692"/>
    </source>
</evidence>
<comment type="catalytic activity">
    <reaction evidence="10">
        <text>a very-long-chain acyl-CoA + malonyl-CoA + H(+) = a very-long-chain 3-oxoacyl-CoA + CO2 + CoA</text>
        <dbReference type="Rhea" id="RHEA:32727"/>
        <dbReference type="ChEBI" id="CHEBI:15378"/>
        <dbReference type="ChEBI" id="CHEBI:16526"/>
        <dbReference type="ChEBI" id="CHEBI:57287"/>
        <dbReference type="ChEBI" id="CHEBI:57384"/>
        <dbReference type="ChEBI" id="CHEBI:90725"/>
        <dbReference type="ChEBI" id="CHEBI:90736"/>
        <dbReference type="EC" id="2.3.1.199"/>
    </reaction>
</comment>
<evidence type="ECO:0000256" key="8">
    <source>
        <dbReference type="ARBA" id="ARBA00023136"/>
    </source>
</evidence>
<dbReference type="OrthoDB" id="6495585at2759"/>
<keyword evidence="5 10" id="KW-0276">Fatty acid metabolism</keyword>
<evidence type="ECO:0000313" key="11">
    <source>
        <dbReference type="EMBL" id="CAG7718115.1"/>
    </source>
</evidence>
<keyword evidence="3 10" id="KW-0808">Transferase</keyword>
<dbReference type="GO" id="GO:0019367">
    <property type="term" value="P:fatty acid elongation, saturated fatty acid"/>
    <property type="evidence" value="ECO:0007669"/>
    <property type="project" value="TreeGrafter"/>
</dbReference>
<dbReference type="GO" id="GO:0009922">
    <property type="term" value="F:fatty acid elongase activity"/>
    <property type="evidence" value="ECO:0007669"/>
    <property type="project" value="UniProtKB-EC"/>
</dbReference>
<proteinExistence type="inferred from homology"/>
<dbReference type="InterPro" id="IPR002076">
    <property type="entry name" value="ELO_fam"/>
</dbReference>
<feature type="transmembrane region" description="Helical" evidence="10">
    <location>
        <begin position="237"/>
        <end position="258"/>
    </location>
</feature>
<dbReference type="PANTHER" id="PTHR11157">
    <property type="entry name" value="FATTY ACID ACYL TRANSFERASE-RELATED"/>
    <property type="match status" value="1"/>
</dbReference>
<keyword evidence="7 10" id="KW-0443">Lipid metabolism</keyword>
<dbReference type="Proteomes" id="UP000708208">
    <property type="component" value="Unassembled WGS sequence"/>
</dbReference>
<comment type="similarity">
    <text evidence="10">Belongs to the ELO family.</text>
</comment>
<keyword evidence="4 10" id="KW-0812">Transmembrane</keyword>
<reference evidence="11" key="1">
    <citation type="submission" date="2021-06" db="EMBL/GenBank/DDBJ databases">
        <authorList>
            <person name="Hodson N. C."/>
            <person name="Mongue J. A."/>
            <person name="Jaron S. K."/>
        </authorList>
    </citation>
    <scope>NUCLEOTIDE SEQUENCE</scope>
</reference>
<name>A0A8J2JJ69_9HEXA</name>
<dbReference type="EC" id="2.3.1.199" evidence="10"/>
<dbReference type="Pfam" id="PF01151">
    <property type="entry name" value="ELO"/>
    <property type="match status" value="1"/>
</dbReference>
<feature type="transmembrane region" description="Helical" evidence="10">
    <location>
        <begin position="119"/>
        <end position="140"/>
    </location>
</feature>
<keyword evidence="12" id="KW-1185">Reference proteome</keyword>
<feature type="transmembrane region" description="Helical" evidence="10">
    <location>
        <begin position="173"/>
        <end position="190"/>
    </location>
</feature>
<evidence type="ECO:0000313" key="12">
    <source>
        <dbReference type="Proteomes" id="UP000708208"/>
    </source>
</evidence>
<protein>
    <recommendedName>
        <fullName evidence="10">Elongation of very long chain fatty acids protein</fullName>
        <ecNumber evidence="10">2.3.1.199</ecNumber>
    </recommendedName>
    <alternativeName>
        <fullName evidence="10">Very-long-chain 3-oxoacyl-CoA synthase</fullName>
    </alternativeName>
</protein>
<evidence type="ECO:0000256" key="3">
    <source>
        <dbReference type="ARBA" id="ARBA00022679"/>
    </source>
</evidence>
<evidence type="ECO:0000256" key="5">
    <source>
        <dbReference type="ARBA" id="ARBA00022832"/>
    </source>
</evidence>
<keyword evidence="8 10" id="KW-0472">Membrane</keyword>
<keyword evidence="9 10" id="KW-0275">Fatty acid biosynthesis</keyword>
<feature type="transmembrane region" description="Helical" evidence="10">
    <location>
        <begin position="210"/>
        <end position="231"/>
    </location>
</feature>
<dbReference type="AlphaFoldDB" id="A0A8J2JJ69"/>
<dbReference type="GO" id="GO:0034625">
    <property type="term" value="P:fatty acid elongation, monounsaturated fatty acid"/>
    <property type="evidence" value="ECO:0007669"/>
    <property type="project" value="TreeGrafter"/>
</dbReference>
<evidence type="ECO:0000256" key="6">
    <source>
        <dbReference type="ARBA" id="ARBA00022989"/>
    </source>
</evidence>
<organism evidence="11 12">
    <name type="scientific">Allacma fusca</name>
    <dbReference type="NCBI Taxonomy" id="39272"/>
    <lineage>
        <taxon>Eukaryota</taxon>
        <taxon>Metazoa</taxon>
        <taxon>Ecdysozoa</taxon>
        <taxon>Arthropoda</taxon>
        <taxon>Hexapoda</taxon>
        <taxon>Collembola</taxon>
        <taxon>Symphypleona</taxon>
        <taxon>Sminthuridae</taxon>
        <taxon>Allacma</taxon>
    </lineage>
</organism>
<evidence type="ECO:0000256" key="1">
    <source>
        <dbReference type="ARBA" id="ARBA00004141"/>
    </source>
</evidence>
<keyword evidence="2 10" id="KW-0444">Lipid biosynthesis</keyword>
<keyword evidence="6 10" id="KW-1133">Transmembrane helix</keyword>
<feature type="transmembrane region" description="Helical" evidence="10">
    <location>
        <begin position="36"/>
        <end position="54"/>
    </location>
</feature>
<feature type="transmembrane region" description="Helical" evidence="10">
    <location>
        <begin position="147"/>
        <end position="167"/>
    </location>
</feature>
<accession>A0A8J2JJ69</accession>
<dbReference type="PANTHER" id="PTHR11157:SF17">
    <property type="entry name" value="ELONGATION OF VERY LONG CHAIN FATTY ACIDS PROTEIN 6"/>
    <property type="match status" value="1"/>
</dbReference>
<dbReference type="GO" id="GO:0030148">
    <property type="term" value="P:sphingolipid biosynthetic process"/>
    <property type="evidence" value="ECO:0007669"/>
    <property type="project" value="TreeGrafter"/>
</dbReference>
<dbReference type="EMBL" id="CAJVCH010051006">
    <property type="protein sequence ID" value="CAG7718115.1"/>
    <property type="molecule type" value="Genomic_DNA"/>
</dbReference>
<gene>
    <name evidence="11" type="ORF">AFUS01_LOCUS7536</name>
</gene>
<comment type="subcellular location">
    <subcellularLocation>
        <location evidence="1">Membrane</location>
        <topology evidence="1">Multi-pass membrane protein</topology>
    </subcellularLocation>
</comment>
<dbReference type="GO" id="GO:0042761">
    <property type="term" value="P:very long-chain fatty acid biosynthetic process"/>
    <property type="evidence" value="ECO:0007669"/>
    <property type="project" value="TreeGrafter"/>
</dbReference>
<dbReference type="GO" id="GO:0005789">
    <property type="term" value="C:endoplasmic reticulum membrane"/>
    <property type="evidence" value="ECO:0007669"/>
    <property type="project" value="TreeGrafter"/>
</dbReference>
<evidence type="ECO:0000256" key="10">
    <source>
        <dbReference type="RuleBase" id="RU361115"/>
    </source>
</evidence>
<sequence length="273" mass="31826">METAEVLKAIEKNSAYITAYDFEVYDVAWAVDQIEAYKNFMYLSIGIYLFLVYFGQKWMENRPAYVLTYPLFFWNAGLAIFSIIATIRGIPELAYLISRPSGTYHTICSGTPHNYATSFWGFLFVLSKLVEFGDTAFIVLRKQKLITLHWFHHVTTLLMCWLGYAAYDALGRLFVINTFVHSIMYSYYALKALKVKIPRRFAKSLTTIQITQMFLITYINFASVYFMALGYPCKRNINVVYLSGIIIPIFGYLFIQFFRETYTRRRPKIIKSG</sequence>
<feature type="transmembrane region" description="Helical" evidence="10">
    <location>
        <begin position="66"/>
        <end position="90"/>
    </location>
</feature>